<protein>
    <recommendedName>
        <fullName evidence="2">Ig-like domain-containing protein</fullName>
    </recommendedName>
</protein>
<keyword evidence="1" id="KW-0393">Immunoglobulin domain</keyword>
<dbReference type="PANTHER" id="PTHR10075:SF14">
    <property type="entry name" value="CELL ADHESION MOLECULE DSCAM2-RELATED"/>
    <property type="match status" value="1"/>
</dbReference>
<dbReference type="GO" id="GO:0030424">
    <property type="term" value="C:axon"/>
    <property type="evidence" value="ECO:0007669"/>
    <property type="project" value="TreeGrafter"/>
</dbReference>
<name>A0A0L8GJJ7_OCTBM</name>
<accession>A0A0L8GJJ7</accession>
<dbReference type="GO" id="GO:0005886">
    <property type="term" value="C:plasma membrane"/>
    <property type="evidence" value="ECO:0007669"/>
    <property type="project" value="TreeGrafter"/>
</dbReference>
<evidence type="ECO:0000256" key="1">
    <source>
        <dbReference type="ARBA" id="ARBA00023319"/>
    </source>
</evidence>
<gene>
    <name evidence="3" type="ORF">OCBIM_22032430mg</name>
</gene>
<dbReference type="GO" id="GO:0070593">
    <property type="term" value="P:dendrite self-avoidance"/>
    <property type="evidence" value="ECO:0007669"/>
    <property type="project" value="TreeGrafter"/>
</dbReference>
<feature type="domain" description="Ig-like" evidence="2">
    <location>
        <begin position="13"/>
        <end position="86"/>
    </location>
</feature>
<dbReference type="InterPro" id="IPR007110">
    <property type="entry name" value="Ig-like_dom"/>
</dbReference>
<dbReference type="EMBL" id="KQ421533">
    <property type="protein sequence ID" value="KOF77172.1"/>
    <property type="molecule type" value="Genomic_DNA"/>
</dbReference>
<dbReference type="Pfam" id="PF13927">
    <property type="entry name" value="Ig_3"/>
    <property type="match status" value="1"/>
</dbReference>
<dbReference type="SMART" id="SM00409">
    <property type="entry name" value="IG"/>
    <property type="match status" value="1"/>
</dbReference>
<dbReference type="GO" id="GO:0007156">
    <property type="term" value="P:homophilic cell adhesion via plasma membrane adhesion molecules"/>
    <property type="evidence" value="ECO:0007669"/>
    <property type="project" value="TreeGrafter"/>
</dbReference>
<organism evidence="3">
    <name type="scientific">Octopus bimaculoides</name>
    <name type="common">California two-spotted octopus</name>
    <dbReference type="NCBI Taxonomy" id="37653"/>
    <lineage>
        <taxon>Eukaryota</taxon>
        <taxon>Metazoa</taxon>
        <taxon>Spiralia</taxon>
        <taxon>Lophotrochozoa</taxon>
        <taxon>Mollusca</taxon>
        <taxon>Cephalopoda</taxon>
        <taxon>Coleoidea</taxon>
        <taxon>Octopodiformes</taxon>
        <taxon>Octopoda</taxon>
        <taxon>Incirrata</taxon>
        <taxon>Octopodidae</taxon>
        <taxon>Octopus</taxon>
    </lineage>
</organism>
<dbReference type="GO" id="GO:0007411">
    <property type="term" value="P:axon guidance"/>
    <property type="evidence" value="ECO:0007669"/>
    <property type="project" value="TreeGrafter"/>
</dbReference>
<dbReference type="STRING" id="37653.A0A0L8GJJ7"/>
<dbReference type="SUPFAM" id="SSF48726">
    <property type="entry name" value="Immunoglobulin"/>
    <property type="match status" value="1"/>
</dbReference>
<evidence type="ECO:0000259" key="2">
    <source>
        <dbReference type="PROSITE" id="PS50835"/>
    </source>
</evidence>
<dbReference type="InterPro" id="IPR013783">
    <property type="entry name" value="Ig-like_fold"/>
</dbReference>
<proteinExistence type="predicted"/>
<dbReference type="InterPro" id="IPR003599">
    <property type="entry name" value="Ig_sub"/>
</dbReference>
<dbReference type="PROSITE" id="PS50835">
    <property type="entry name" value="IG_LIKE"/>
    <property type="match status" value="1"/>
</dbReference>
<dbReference type="GO" id="GO:0098632">
    <property type="term" value="F:cell-cell adhesion mediator activity"/>
    <property type="evidence" value="ECO:0007669"/>
    <property type="project" value="TreeGrafter"/>
</dbReference>
<dbReference type="AlphaFoldDB" id="A0A0L8GJJ7"/>
<dbReference type="InterPro" id="IPR036179">
    <property type="entry name" value="Ig-like_dom_sf"/>
</dbReference>
<evidence type="ECO:0000313" key="3">
    <source>
        <dbReference type="EMBL" id="KOF77172.1"/>
    </source>
</evidence>
<sequence length="113" mass="12339">MLKMLHRIYWALGHQQSLVCNVDANPPIIKTQWTKNGRTLQFNSDRLQLLANGTVVVSRVQNSDAGSYSCQASSSLGRGPSSLLVQVIVRGGYLLASSLTLHISNNTAQQKLC</sequence>
<reference evidence="3" key="1">
    <citation type="submission" date="2015-07" db="EMBL/GenBank/DDBJ databases">
        <title>MeaNS - Measles Nucleotide Surveillance Program.</title>
        <authorList>
            <person name="Tran T."/>
            <person name="Druce J."/>
        </authorList>
    </citation>
    <scope>NUCLEOTIDE SEQUENCE</scope>
    <source>
        <strain evidence="3">UCB-OBI-ISO-001</strain>
        <tissue evidence="3">Gonad</tissue>
    </source>
</reference>
<dbReference type="PANTHER" id="PTHR10075">
    <property type="entry name" value="BASIGIN RELATED"/>
    <property type="match status" value="1"/>
</dbReference>
<dbReference type="Gene3D" id="2.60.40.10">
    <property type="entry name" value="Immunoglobulins"/>
    <property type="match status" value="1"/>
</dbReference>
<dbReference type="OrthoDB" id="6234674at2759"/>